<protein>
    <submittedName>
        <fullName evidence="1">Uncharacterized protein</fullName>
    </submittedName>
</protein>
<evidence type="ECO:0000313" key="1">
    <source>
        <dbReference type="EMBL" id="CCO48038.1"/>
    </source>
</evidence>
<gene>
    <name evidence="1" type="ORF">VIBNISOn1_450001</name>
</gene>
<evidence type="ECO:0000313" key="2">
    <source>
        <dbReference type="Proteomes" id="UP000018211"/>
    </source>
</evidence>
<reference evidence="1 2" key="1">
    <citation type="journal article" date="2013" name="ISME J.">
        <title>Comparative genomics of pathogenic lineages of Vibrio nigripulchritudo identifies virulence-associated traits.</title>
        <authorList>
            <person name="Goudenege D."/>
            <person name="Labreuche Y."/>
            <person name="Krin E."/>
            <person name="Ansquer D."/>
            <person name="Mangenot S."/>
            <person name="Calteau A."/>
            <person name="Medigue C."/>
            <person name="Mazel D."/>
            <person name="Polz M.F."/>
            <person name="Le Roux F."/>
        </authorList>
    </citation>
    <scope>NUCLEOTIDE SEQUENCE [LARGE SCALE GENOMIC DNA]</scope>
    <source>
        <strain evidence="1 2">SOn1</strain>
    </source>
</reference>
<comment type="caution">
    <text evidence="1">The sequence shown here is derived from an EMBL/GenBank/DDBJ whole genome shotgun (WGS) entry which is preliminary data.</text>
</comment>
<sequence>MIFPLPPFPAMELKGNKINTNKNILNILLLQI</sequence>
<dbReference type="EMBL" id="CAOF01000137">
    <property type="protein sequence ID" value="CCO48038.1"/>
    <property type="molecule type" value="Genomic_DNA"/>
</dbReference>
<dbReference type="Proteomes" id="UP000018211">
    <property type="component" value="Unassembled WGS sequence"/>
</dbReference>
<dbReference type="AlphaFoldDB" id="A0AAV2VTH7"/>
<accession>A0AAV2VTH7</accession>
<name>A0AAV2VTH7_9VIBR</name>
<proteinExistence type="predicted"/>
<organism evidence="1 2">
    <name type="scientific">Vibrio nigripulchritudo SOn1</name>
    <dbReference type="NCBI Taxonomy" id="1238450"/>
    <lineage>
        <taxon>Bacteria</taxon>
        <taxon>Pseudomonadati</taxon>
        <taxon>Pseudomonadota</taxon>
        <taxon>Gammaproteobacteria</taxon>
        <taxon>Vibrionales</taxon>
        <taxon>Vibrionaceae</taxon>
        <taxon>Vibrio</taxon>
    </lineage>
</organism>